<dbReference type="SUPFAM" id="SSF52540">
    <property type="entry name" value="P-loop containing nucleoside triphosphate hydrolases"/>
    <property type="match status" value="1"/>
</dbReference>
<dbReference type="InterPro" id="IPR003439">
    <property type="entry name" value="ABC_transporter-like_ATP-bd"/>
</dbReference>
<dbReference type="PROSITE" id="PS50893">
    <property type="entry name" value="ABC_TRANSPORTER_2"/>
    <property type="match status" value="1"/>
</dbReference>
<dbReference type="InterPro" id="IPR011527">
    <property type="entry name" value="ABC1_TM_dom"/>
</dbReference>
<evidence type="ECO:0000256" key="8">
    <source>
        <dbReference type="SAM" id="Phobius"/>
    </source>
</evidence>
<evidence type="ECO:0008006" key="13">
    <source>
        <dbReference type="Google" id="ProtNLM"/>
    </source>
</evidence>
<keyword evidence="4" id="KW-0547">Nucleotide-binding</keyword>
<feature type="domain" description="ABC transporter" evidence="9">
    <location>
        <begin position="356"/>
        <end position="591"/>
    </location>
</feature>
<dbReference type="Pfam" id="PF00664">
    <property type="entry name" value="ABC_membrane"/>
    <property type="match status" value="1"/>
</dbReference>
<dbReference type="InterPro" id="IPR027417">
    <property type="entry name" value="P-loop_NTPase"/>
</dbReference>
<feature type="transmembrane region" description="Helical" evidence="8">
    <location>
        <begin position="76"/>
        <end position="100"/>
    </location>
</feature>
<dbReference type="EMBL" id="PFSI01000030">
    <property type="protein sequence ID" value="PJC24609.1"/>
    <property type="molecule type" value="Genomic_DNA"/>
</dbReference>
<organism evidence="11 12">
    <name type="scientific">Candidatus Uhrbacteria bacterium CG_4_9_14_0_2_um_filter_41_50</name>
    <dbReference type="NCBI Taxonomy" id="1975031"/>
    <lineage>
        <taxon>Bacteria</taxon>
        <taxon>Candidatus Uhriibacteriota</taxon>
    </lineage>
</organism>
<sequence length="597" mass="66974">MAKEEKKKDNINYRGVWEMIAPSYFSRKFFILALVPVALLSAVFGIGEPFIYGNIIDRLVTSVENNFDVSQTVDSVFPLLIIWAALVVLATIVSAIYSFFSWKLANLVLAHFIRRLFDRLLGMDMKVFEEEHSGDLLEKFNRAWDAVWWITEFGIHQVMGMTFVFFGAVGFGFYIDWRLGLVALIPIPFVFIVSFFNLRLSEKHQNVNRKFWERIGAHVGDSFANVTTVKNAAAEERSVTKLMRYYFQAYKNQMRIDKGWAVVDATQGGVYVGGRLLLFVSGVYLVASGATTIGVVVMFLGLAGRYYGSVQQILAQAPHGLKSMSSLNRLLRLWNSIPVIQEAEKPISMKKVSGDIVFDDVSFTYKQGQKHVLRDISYHIKPGQTIALVGSSGAGKSTLAKMLPRFYDPTEGAILLDGVDMRQISLKDLRRNIGFVMQENLLFHDTIFKNIAFVRPGASKRAVVQAAKRAQVHDFIMSTPQGYGTQVGERGVKLSGGQKQRIALARILLADPPVLVLDEATSALDSKTEHDLQAALLEVFKDRTTIVIAHRLSTVIHADVILVMEKGRIVDMGKHNQLIKKPGLYKEYWQIQAGGYV</sequence>
<comment type="subcellular location">
    <subcellularLocation>
        <location evidence="1">Cell membrane</location>
        <topology evidence="1">Multi-pass membrane protein</topology>
    </subcellularLocation>
</comment>
<dbReference type="InterPro" id="IPR003593">
    <property type="entry name" value="AAA+_ATPase"/>
</dbReference>
<dbReference type="Gene3D" id="3.40.50.300">
    <property type="entry name" value="P-loop containing nucleotide triphosphate hydrolases"/>
    <property type="match status" value="1"/>
</dbReference>
<proteinExistence type="predicted"/>
<evidence type="ECO:0000256" key="4">
    <source>
        <dbReference type="ARBA" id="ARBA00022741"/>
    </source>
</evidence>
<dbReference type="GO" id="GO:0016887">
    <property type="term" value="F:ATP hydrolysis activity"/>
    <property type="evidence" value="ECO:0007669"/>
    <property type="project" value="InterPro"/>
</dbReference>
<keyword evidence="3 8" id="KW-0812">Transmembrane</keyword>
<dbReference type="AlphaFoldDB" id="A0A2M8EPE0"/>
<evidence type="ECO:0000256" key="1">
    <source>
        <dbReference type="ARBA" id="ARBA00004651"/>
    </source>
</evidence>
<evidence type="ECO:0000256" key="6">
    <source>
        <dbReference type="ARBA" id="ARBA00022989"/>
    </source>
</evidence>
<dbReference type="Pfam" id="PF00005">
    <property type="entry name" value="ABC_tran"/>
    <property type="match status" value="1"/>
</dbReference>
<evidence type="ECO:0000259" key="10">
    <source>
        <dbReference type="PROSITE" id="PS50929"/>
    </source>
</evidence>
<feature type="transmembrane region" description="Helical" evidence="8">
    <location>
        <begin position="181"/>
        <end position="200"/>
    </location>
</feature>
<dbReference type="GO" id="GO:0005524">
    <property type="term" value="F:ATP binding"/>
    <property type="evidence" value="ECO:0007669"/>
    <property type="project" value="UniProtKB-KW"/>
</dbReference>
<dbReference type="InterPro" id="IPR017871">
    <property type="entry name" value="ABC_transporter-like_CS"/>
</dbReference>
<comment type="caution">
    <text evidence="11">The sequence shown here is derived from an EMBL/GenBank/DDBJ whole genome shotgun (WGS) entry which is preliminary data.</text>
</comment>
<evidence type="ECO:0000256" key="2">
    <source>
        <dbReference type="ARBA" id="ARBA00022448"/>
    </source>
</evidence>
<keyword evidence="7 8" id="KW-0472">Membrane</keyword>
<evidence type="ECO:0000259" key="9">
    <source>
        <dbReference type="PROSITE" id="PS50893"/>
    </source>
</evidence>
<feature type="domain" description="ABC transmembrane type-1" evidence="10">
    <location>
        <begin position="32"/>
        <end position="322"/>
    </location>
</feature>
<dbReference type="FunFam" id="3.40.50.300:FF:000287">
    <property type="entry name" value="Multidrug ABC transporter ATP-binding protein"/>
    <property type="match status" value="1"/>
</dbReference>
<feature type="transmembrane region" description="Helical" evidence="8">
    <location>
        <begin position="158"/>
        <end position="175"/>
    </location>
</feature>
<evidence type="ECO:0000313" key="11">
    <source>
        <dbReference type="EMBL" id="PJC24609.1"/>
    </source>
</evidence>
<dbReference type="PROSITE" id="PS50929">
    <property type="entry name" value="ABC_TM1F"/>
    <property type="match status" value="1"/>
</dbReference>
<name>A0A2M8EPE0_9BACT</name>
<keyword evidence="6 8" id="KW-1133">Transmembrane helix</keyword>
<gene>
    <name evidence="11" type="ORF">CO057_01940</name>
</gene>
<dbReference type="SUPFAM" id="SSF90123">
    <property type="entry name" value="ABC transporter transmembrane region"/>
    <property type="match status" value="1"/>
</dbReference>
<feature type="transmembrane region" description="Helical" evidence="8">
    <location>
        <begin position="276"/>
        <end position="302"/>
    </location>
</feature>
<dbReference type="PANTHER" id="PTHR43394">
    <property type="entry name" value="ATP-DEPENDENT PERMEASE MDL1, MITOCHONDRIAL"/>
    <property type="match status" value="1"/>
</dbReference>
<keyword evidence="5" id="KW-0067">ATP-binding</keyword>
<evidence type="ECO:0000256" key="3">
    <source>
        <dbReference type="ARBA" id="ARBA00022692"/>
    </source>
</evidence>
<feature type="transmembrane region" description="Helical" evidence="8">
    <location>
        <begin position="29"/>
        <end position="56"/>
    </location>
</feature>
<dbReference type="InterPro" id="IPR039421">
    <property type="entry name" value="Type_1_exporter"/>
</dbReference>
<evidence type="ECO:0000256" key="7">
    <source>
        <dbReference type="ARBA" id="ARBA00023136"/>
    </source>
</evidence>
<reference evidence="12" key="1">
    <citation type="submission" date="2017-09" db="EMBL/GenBank/DDBJ databases">
        <title>Depth-based differentiation of microbial function through sediment-hosted aquifers and enrichment of novel symbionts in the deep terrestrial subsurface.</title>
        <authorList>
            <person name="Probst A.J."/>
            <person name="Ladd B."/>
            <person name="Jarett J.K."/>
            <person name="Geller-Mcgrath D.E."/>
            <person name="Sieber C.M.K."/>
            <person name="Emerson J.B."/>
            <person name="Anantharaman K."/>
            <person name="Thomas B.C."/>
            <person name="Malmstrom R."/>
            <person name="Stieglmeier M."/>
            <person name="Klingl A."/>
            <person name="Woyke T."/>
            <person name="Ryan C.M."/>
            <person name="Banfield J.F."/>
        </authorList>
    </citation>
    <scope>NUCLEOTIDE SEQUENCE [LARGE SCALE GENOMIC DNA]</scope>
</reference>
<dbReference type="PROSITE" id="PS00211">
    <property type="entry name" value="ABC_TRANSPORTER_1"/>
    <property type="match status" value="1"/>
</dbReference>
<dbReference type="PANTHER" id="PTHR43394:SF1">
    <property type="entry name" value="ATP-BINDING CASSETTE SUB-FAMILY B MEMBER 10, MITOCHONDRIAL"/>
    <property type="match status" value="1"/>
</dbReference>
<protein>
    <recommendedName>
        <fullName evidence="13">ABC transporter ATP-binding protein</fullName>
    </recommendedName>
</protein>
<accession>A0A2M8EPE0</accession>
<dbReference type="GO" id="GO:0015421">
    <property type="term" value="F:ABC-type oligopeptide transporter activity"/>
    <property type="evidence" value="ECO:0007669"/>
    <property type="project" value="TreeGrafter"/>
</dbReference>
<dbReference type="Gene3D" id="1.20.1560.10">
    <property type="entry name" value="ABC transporter type 1, transmembrane domain"/>
    <property type="match status" value="1"/>
</dbReference>
<keyword evidence="2" id="KW-0813">Transport</keyword>
<dbReference type="InterPro" id="IPR036640">
    <property type="entry name" value="ABC1_TM_sf"/>
</dbReference>
<dbReference type="Proteomes" id="UP000230251">
    <property type="component" value="Unassembled WGS sequence"/>
</dbReference>
<dbReference type="CDD" id="cd07346">
    <property type="entry name" value="ABC_6TM_exporters"/>
    <property type="match status" value="1"/>
</dbReference>
<evidence type="ECO:0000256" key="5">
    <source>
        <dbReference type="ARBA" id="ARBA00022840"/>
    </source>
</evidence>
<evidence type="ECO:0000313" key="12">
    <source>
        <dbReference type="Proteomes" id="UP000230251"/>
    </source>
</evidence>
<dbReference type="GO" id="GO:0005886">
    <property type="term" value="C:plasma membrane"/>
    <property type="evidence" value="ECO:0007669"/>
    <property type="project" value="UniProtKB-SubCell"/>
</dbReference>
<dbReference type="SMART" id="SM00382">
    <property type="entry name" value="AAA"/>
    <property type="match status" value="1"/>
</dbReference>